<dbReference type="OrthoDB" id="6270329at2759"/>
<accession>A0A9E7GZJ4</accession>
<evidence type="ECO:0000259" key="2">
    <source>
        <dbReference type="Pfam" id="PF05605"/>
    </source>
</evidence>
<dbReference type="InterPro" id="IPR027935">
    <property type="entry name" value="Di19_C"/>
</dbReference>
<feature type="domain" description="Di19 zinc-binding" evidence="2">
    <location>
        <begin position="43"/>
        <end position="88"/>
    </location>
</feature>
<dbReference type="Pfam" id="PF14571">
    <property type="entry name" value="Di19_C"/>
    <property type="match status" value="1"/>
</dbReference>
<dbReference type="PANTHER" id="PTHR31875">
    <property type="entry name" value="PROTEIN DEHYDRATION-INDUCED 19"/>
    <property type="match status" value="1"/>
</dbReference>
<reference evidence="4" key="1">
    <citation type="submission" date="2022-05" db="EMBL/GenBank/DDBJ databases">
        <title>The Musa troglodytarum L. genome provides insights into the mechanism of non-climacteric behaviour and enrichment of carotenoids.</title>
        <authorList>
            <person name="Wang J."/>
        </authorList>
    </citation>
    <scope>NUCLEOTIDE SEQUENCE</scope>
    <source>
        <tissue evidence="4">Leaf</tissue>
    </source>
</reference>
<organism evidence="4 5">
    <name type="scientific">Musa troglodytarum</name>
    <name type="common">fe'i banana</name>
    <dbReference type="NCBI Taxonomy" id="320322"/>
    <lineage>
        <taxon>Eukaryota</taxon>
        <taxon>Viridiplantae</taxon>
        <taxon>Streptophyta</taxon>
        <taxon>Embryophyta</taxon>
        <taxon>Tracheophyta</taxon>
        <taxon>Spermatophyta</taxon>
        <taxon>Magnoliopsida</taxon>
        <taxon>Liliopsida</taxon>
        <taxon>Zingiberales</taxon>
        <taxon>Musaceae</taxon>
        <taxon>Musa</taxon>
    </lineage>
</organism>
<dbReference type="Proteomes" id="UP001055439">
    <property type="component" value="Chromosome 7"/>
</dbReference>
<protein>
    <recommendedName>
        <fullName evidence="6">Drought induced 19 protein type zinc-binding domain-containing protein</fullName>
    </recommendedName>
</protein>
<feature type="domain" description="Di19 C-terminal" evidence="3">
    <location>
        <begin position="104"/>
        <end position="176"/>
    </location>
</feature>
<name>A0A9E7GZJ4_9LILI</name>
<evidence type="ECO:0008006" key="6">
    <source>
        <dbReference type="Google" id="ProtNLM"/>
    </source>
</evidence>
<evidence type="ECO:0000313" key="5">
    <source>
        <dbReference type="Proteomes" id="UP001055439"/>
    </source>
</evidence>
<gene>
    <name evidence="4" type="ORF">MUK42_10909</name>
</gene>
<dbReference type="PANTHER" id="PTHR31875:SF26">
    <property type="entry name" value="PROTEIN DEHYDRATION-INDUCED 19-RELATED"/>
    <property type="match status" value="1"/>
</dbReference>
<comment type="similarity">
    <text evidence="1">Belongs to the Di19 family.</text>
</comment>
<evidence type="ECO:0000256" key="1">
    <source>
        <dbReference type="ARBA" id="ARBA00007109"/>
    </source>
</evidence>
<evidence type="ECO:0000313" key="4">
    <source>
        <dbReference type="EMBL" id="URE21107.1"/>
    </source>
</evidence>
<sequence>MEAETRSHLSAASKRHHPALQSRYDAYLGFEELDGGEDQPRPEFACPFCTEVFDVVGLCCHMDDEHPVESKNGVCPVCAARVGMDMCRRRYHKGSWGSHSTILLLRKDNTLEGNMQSLVGGSSFTPSNAAPDPLLSSFIFNLPVVDPSEDARSEPLDEQSMVDKISEEKLVESIIALRLESRFSPTSTEYEEASVHGAYKRRVKWLEFHTYLGGVDGRSSTPMAWVRDLHCTREGCRPTISPSGRVDVIICGRRGYASARPLPNHRLKSHLGHLGR</sequence>
<proteinExistence type="inferred from homology"/>
<evidence type="ECO:0000259" key="3">
    <source>
        <dbReference type="Pfam" id="PF14571"/>
    </source>
</evidence>
<dbReference type="Pfam" id="PF05605">
    <property type="entry name" value="zf-Di19"/>
    <property type="match status" value="1"/>
</dbReference>
<dbReference type="EMBL" id="CP097509">
    <property type="protein sequence ID" value="URE21107.1"/>
    <property type="molecule type" value="Genomic_DNA"/>
</dbReference>
<keyword evidence="5" id="KW-1185">Reference proteome</keyword>
<dbReference type="AlphaFoldDB" id="A0A9E7GZJ4"/>
<dbReference type="InterPro" id="IPR008598">
    <property type="entry name" value="Di19_Zn-bd"/>
</dbReference>
<dbReference type="InterPro" id="IPR033347">
    <property type="entry name" value="Di19"/>
</dbReference>